<dbReference type="Gene3D" id="2.60.200.20">
    <property type="match status" value="1"/>
</dbReference>
<feature type="domain" description="FHA" evidence="4">
    <location>
        <begin position="258"/>
        <end position="307"/>
    </location>
</feature>
<dbReference type="GO" id="GO:0008270">
    <property type="term" value="F:zinc ion binding"/>
    <property type="evidence" value="ECO:0007669"/>
    <property type="project" value="UniProtKB-KW"/>
</dbReference>
<dbReference type="Gene3D" id="3.30.40.10">
    <property type="entry name" value="Zinc/RING finger domain, C3HC4 (zinc finger)"/>
    <property type="match status" value="1"/>
</dbReference>
<dbReference type="Pfam" id="PF00498">
    <property type="entry name" value="FHA"/>
    <property type="match status" value="1"/>
</dbReference>
<evidence type="ECO:0000313" key="7">
    <source>
        <dbReference type="Proteomes" id="UP001162131"/>
    </source>
</evidence>
<evidence type="ECO:0000259" key="5">
    <source>
        <dbReference type="PROSITE" id="PS51292"/>
    </source>
</evidence>
<dbReference type="SUPFAM" id="SSF57850">
    <property type="entry name" value="RING/U-box"/>
    <property type="match status" value="1"/>
</dbReference>
<dbReference type="PANTHER" id="PTHR46210:SF1">
    <property type="entry name" value="FHA DOMAIN-CONTAINING PROTEIN"/>
    <property type="match status" value="1"/>
</dbReference>
<dbReference type="PROSITE" id="PS51292">
    <property type="entry name" value="ZF_RING_CH"/>
    <property type="match status" value="1"/>
</dbReference>
<protein>
    <submittedName>
        <fullName evidence="6">Uncharacterized protein</fullName>
    </submittedName>
</protein>
<name>A0AAU9J8L6_9CILI</name>
<gene>
    <name evidence="6" type="ORF">BSTOLATCC_MIC28886</name>
</gene>
<feature type="domain" description="RING-CH-type" evidence="5">
    <location>
        <begin position="135"/>
        <end position="211"/>
    </location>
</feature>
<reference evidence="6" key="1">
    <citation type="submission" date="2021-09" db="EMBL/GenBank/DDBJ databases">
        <authorList>
            <consortium name="AG Swart"/>
            <person name="Singh M."/>
            <person name="Singh A."/>
            <person name="Seah K."/>
            <person name="Emmerich C."/>
        </authorList>
    </citation>
    <scope>NUCLEOTIDE SEQUENCE</scope>
    <source>
        <strain evidence="6">ATCC30299</strain>
    </source>
</reference>
<evidence type="ECO:0000256" key="3">
    <source>
        <dbReference type="ARBA" id="ARBA00022833"/>
    </source>
</evidence>
<organism evidence="6 7">
    <name type="scientific">Blepharisma stoltei</name>
    <dbReference type="NCBI Taxonomy" id="1481888"/>
    <lineage>
        <taxon>Eukaryota</taxon>
        <taxon>Sar</taxon>
        <taxon>Alveolata</taxon>
        <taxon>Ciliophora</taxon>
        <taxon>Postciliodesmatophora</taxon>
        <taxon>Heterotrichea</taxon>
        <taxon>Heterotrichida</taxon>
        <taxon>Blepharismidae</taxon>
        <taxon>Blepharisma</taxon>
    </lineage>
</organism>
<dbReference type="SUPFAM" id="SSF49879">
    <property type="entry name" value="SMAD/FHA domain"/>
    <property type="match status" value="1"/>
</dbReference>
<dbReference type="AlphaFoldDB" id="A0AAU9J8L6"/>
<dbReference type="InterPro" id="IPR008984">
    <property type="entry name" value="SMAD_FHA_dom_sf"/>
</dbReference>
<evidence type="ECO:0000256" key="1">
    <source>
        <dbReference type="ARBA" id="ARBA00022723"/>
    </source>
</evidence>
<keyword evidence="3" id="KW-0862">Zinc</keyword>
<dbReference type="PANTHER" id="PTHR46210">
    <property type="entry name" value="FHA DOMAIN-CONTAINING PROTEIN"/>
    <property type="match status" value="1"/>
</dbReference>
<proteinExistence type="predicted"/>
<dbReference type="CDD" id="cd00060">
    <property type="entry name" value="FHA"/>
    <property type="match status" value="1"/>
</dbReference>
<accession>A0AAU9J8L6</accession>
<dbReference type="Proteomes" id="UP001162131">
    <property type="component" value="Unassembled WGS sequence"/>
</dbReference>
<dbReference type="Pfam" id="PF12906">
    <property type="entry name" value="RINGv"/>
    <property type="match status" value="1"/>
</dbReference>
<dbReference type="CDD" id="cd16495">
    <property type="entry name" value="RING_CH-C4HC3_MARCH"/>
    <property type="match status" value="1"/>
</dbReference>
<keyword evidence="7" id="KW-1185">Reference proteome</keyword>
<dbReference type="SMART" id="SM00240">
    <property type="entry name" value="FHA"/>
    <property type="match status" value="1"/>
</dbReference>
<evidence type="ECO:0000313" key="6">
    <source>
        <dbReference type="EMBL" id="CAG9321610.1"/>
    </source>
</evidence>
<keyword evidence="2" id="KW-0863">Zinc-finger</keyword>
<dbReference type="EMBL" id="CAJZBQ010000028">
    <property type="protein sequence ID" value="CAG9321610.1"/>
    <property type="molecule type" value="Genomic_DNA"/>
</dbReference>
<dbReference type="InterPro" id="IPR000253">
    <property type="entry name" value="FHA_dom"/>
</dbReference>
<dbReference type="PROSITE" id="PS50006">
    <property type="entry name" value="FHA_DOMAIN"/>
    <property type="match status" value="1"/>
</dbReference>
<sequence length="362" mass="41794">MMKNLTLSIETMTWNRESHGLFDYEKTALKVINTYKTKIPTKVIQTADGCEFTNDISYQSDNVLLDISTSEKEFIIESPSQEKFWLIVKNMTSEDFDGYKLSEGDYMRVGRVVLRVKEIHTKFSNISAKENGAIEKFSFGNICRFCLNDNYSDTNLLIAPCRCTGSMKWIHYKCLQTWLKSKIRIKQGRSVACYSWKQLHCEICQEVYPLTFKVGGKIHELIDIPRPSEPYIILQDLRGQRVLYCKIYIISMSKGHAIRIGRGHENDIKINDISVSRCHSVLRFYGNSVYLQDYNSKFGTLVKAQDKLVIEKNTSVAVQLNRRVMQFTTREPFNILDMCIGCCKRKGKVTPSILNVDEKPSF</sequence>
<evidence type="ECO:0000256" key="2">
    <source>
        <dbReference type="ARBA" id="ARBA00022771"/>
    </source>
</evidence>
<dbReference type="SMART" id="SM00744">
    <property type="entry name" value="RINGv"/>
    <property type="match status" value="1"/>
</dbReference>
<comment type="caution">
    <text evidence="6">The sequence shown here is derived from an EMBL/GenBank/DDBJ whole genome shotgun (WGS) entry which is preliminary data.</text>
</comment>
<keyword evidence="1" id="KW-0479">Metal-binding</keyword>
<evidence type="ECO:0000259" key="4">
    <source>
        <dbReference type="PROSITE" id="PS50006"/>
    </source>
</evidence>
<dbReference type="InterPro" id="IPR013083">
    <property type="entry name" value="Znf_RING/FYVE/PHD"/>
</dbReference>
<dbReference type="InterPro" id="IPR011016">
    <property type="entry name" value="Znf_RING-CH"/>
</dbReference>